<dbReference type="AlphaFoldDB" id="A0A1G9T4B9"/>
<reference evidence="2 3" key="1">
    <citation type="submission" date="2016-10" db="EMBL/GenBank/DDBJ databases">
        <authorList>
            <person name="de Groot N.N."/>
        </authorList>
    </citation>
    <scope>NUCLEOTIDE SEQUENCE [LARGE SCALE GENOMIC DNA]</scope>
    <source>
        <strain evidence="2 3">DSM 44149</strain>
    </source>
</reference>
<keyword evidence="1" id="KW-0812">Transmembrane</keyword>
<keyword evidence="3" id="KW-1185">Reference proteome</keyword>
<keyword evidence="1" id="KW-0472">Membrane</keyword>
<dbReference type="Proteomes" id="UP000183376">
    <property type="component" value="Chromosome I"/>
</dbReference>
<dbReference type="EMBL" id="LT629701">
    <property type="protein sequence ID" value="SDM42559.1"/>
    <property type="molecule type" value="Genomic_DNA"/>
</dbReference>
<dbReference type="OrthoDB" id="3700796at2"/>
<sequence>MTDLGAFRSRHAVANGRILALGILSLGIGVAATVLATVLVTDGPRRWAGNSSAIDRTIGFAMGAAIVGVVGGIWLLVKALRGGLNEVFEVYEHGIAHGSQRWRWEQVVSIDSHHAPRDTSATRLFGTNHRCVVRFDDGARIRFDGLTEDFELLERTVRQRCPSAGPQPHSEQRWRRFGVGWLLVGLVLLGTVVAMFVHLVADDPDYGDGTLALMSVGSIVAFTLGVMCVTTFFTARRKG</sequence>
<evidence type="ECO:0000313" key="2">
    <source>
        <dbReference type="EMBL" id="SDM42559.1"/>
    </source>
</evidence>
<gene>
    <name evidence="2" type="ORF">SAMN04489726_1553</name>
</gene>
<feature type="transmembrane region" description="Helical" evidence="1">
    <location>
        <begin position="213"/>
        <end position="235"/>
    </location>
</feature>
<organism evidence="2 3">
    <name type="scientific">Allokutzneria albata</name>
    <name type="common">Kibdelosporangium albatum</name>
    <dbReference type="NCBI Taxonomy" id="211114"/>
    <lineage>
        <taxon>Bacteria</taxon>
        <taxon>Bacillati</taxon>
        <taxon>Actinomycetota</taxon>
        <taxon>Actinomycetes</taxon>
        <taxon>Pseudonocardiales</taxon>
        <taxon>Pseudonocardiaceae</taxon>
        <taxon>Allokutzneria</taxon>
    </lineage>
</organism>
<evidence type="ECO:0008006" key="4">
    <source>
        <dbReference type="Google" id="ProtNLM"/>
    </source>
</evidence>
<evidence type="ECO:0000313" key="3">
    <source>
        <dbReference type="Proteomes" id="UP000183376"/>
    </source>
</evidence>
<feature type="transmembrane region" description="Helical" evidence="1">
    <location>
        <begin position="18"/>
        <end position="38"/>
    </location>
</feature>
<dbReference type="eggNOG" id="ENOG50349GP">
    <property type="taxonomic scope" value="Bacteria"/>
</dbReference>
<name>A0A1G9T4B9_ALLAB</name>
<keyword evidence="1" id="KW-1133">Transmembrane helix</keyword>
<accession>A0A1G9T4B9</accession>
<proteinExistence type="predicted"/>
<feature type="transmembrane region" description="Helical" evidence="1">
    <location>
        <begin position="179"/>
        <end position="201"/>
    </location>
</feature>
<dbReference type="RefSeq" id="WP_030433366.1">
    <property type="nucleotide sequence ID" value="NZ_JOEF01000041.1"/>
</dbReference>
<evidence type="ECO:0000256" key="1">
    <source>
        <dbReference type="SAM" id="Phobius"/>
    </source>
</evidence>
<protein>
    <recommendedName>
        <fullName evidence="4">PH domain-containing protein</fullName>
    </recommendedName>
</protein>
<feature type="transmembrane region" description="Helical" evidence="1">
    <location>
        <begin position="58"/>
        <end position="77"/>
    </location>
</feature>